<name>A0A166AX36_9AGAM</name>
<dbReference type="AlphaFoldDB" id="A0A166AX36"/>
<dbReference type="EMBL" id="KV417653">
    <property type="protein sequence ID" value="KZP12044.1"/>
    <property type="molecule type" value="Genomic_DNA"/>
</dbReference>
<accession>A0A166AX36</accession>
<sequence length="72" mass="8546">MNILLVLIAHHYSYGLLTPPSTPYLVHFAWSPSEKQHARDGRRRQSVQRARRRGRNGIWRAVLHVQARLHRR</sequence>
<gene>
    <name evidence="1" type="ORF">FIBSPDRAFT_170457</name>
</gene>
<proteinExistence type="predicted"/>
<keyword evidence="2" id="KW-1185">Reference proteome</keyword>
<dbReference type="Proteomes" id="UP000076532">
    <property type="component" value="Unassembled WGS sequence"/>
</dbReference>
<organism evidence="1 2">
    <name type="scientific">Athelia psychrophila</name>
    <dbReference type="NCBI Taxonomy" id="1759441"/>
    <lineage>
        <taxon>Eukaryota</taxon>
        <taxon>Fungi</taxon>
        <taxon>Dikarya</taxon>
        <taxon>Basidiomycota</taxon>
        <taxon>Agaricomycotina</taxon>
        <taxon>Agaricomycetes</taxon>
        <taxon>Agaricomycetidae</taxon>
        <taxon>Atheliales</taxon>
        <taxon>Atheliaceae</taxon>
        <taxon>Athelia</taxon>
    </lineage>
</organism>
<evidence type="ECO:0000313" key="2">
    <source>
        <dbReference type="Proteomes" id="UP000076532"/>
    </source>
</evidence>
<protein>
    <submittedName>
        <fullName evidence="1">Uncharacterized protein</fullName>
    </submittedName>
</protein>
<evidence type="ECO:0000313" key="1">
    <source>
        <dbReference type="EMBL" id="KZP12044.1"/>
    </source>
</evidence>
<reference evidence="1 2" key="1">
    <citation type="journal article" date="2016" name="Mol. Biol. Evol.">
        <title>Comparative Genomics of Early-Diverging Mushroom-Forming Fungi Provides Insights into the Origins of Lignocellulose Decay Capabilities.</title>
        <authorList>
            <person name="Nagy L.G."/>
            <person name="Riley R."/>
            <person name="Tritt A."/>
            <person name="Adam C."/>
            <person name="Daum C."/>
            <person name="Floudas D."/>
            <person name="Sun H."/>
            <person name="Yadav J.S."/>
            <person name="Pangilinan J."/>
            <person name="Larsson K.H."/>
            <person name="Matsuura K."/>
            <person name="Barry K."/>
            <person name="Labutti K."/>
            <person name="Kuo R."/>
            <person name="Ohm R.A."/>
            <person name="Bhattacharya S.S."/>
            <person name="Shirouzu T."/>
            <person name="Yoshinaga Y."/>
            <person name="Martin F.M."/>
            <person name="Grigoriev I.V."/>
            <person name="Hibbett D.S."/>
        </authorList>
    </citation>
    <scope>NUCLEOTIDE SEQUENCE [LARGE SCALE GENOMIC DNA]</scope>
    <source>
        <strain evidence="1 2">CBS 109695</strain>
    </source>
</reference>